<evidence type="ECO:0000256" key="6">
    <source>
        <dbReference type="ARBA" id="ARBA00023098"/>
    </source>
</evidence>
<keyword evidence="2" id="KW-0444">Lipid biosynthesis</keyword>
<name>A0AAV9MYM8_9EURO</name>
<accession>A0AAV9MYM8</accession>
<dbReference type="Gene3D" id="3.40.50.720">
    <property type="entry name" value="NAD(P)-binding Rossmann-like Domain"/>
    <property type="match status" value="1"/>
</dbReference>
<evidence type="ECO:0000256" key="7">
    <source>
        <dbReference type="ARBA" id="ARBA00023160"/>
    </source>
</evidence>
<proteinExistence type="predicted"/>
<dbReference type="PROSITE" id="PS00061">
    <property type="entry name" value="ADH_SHORT"/>
    <property type="match status" value="1"/>
</dbReference>
<keyword evidence="5" id="KW-0560">Oxidoreductase</keyword>
<dbReference type="AlphaFoldDB" id="A0AAV9MYM8"/>
<dbReference type="InterPro" id="IPR002347">
    <property type="entry name" value="SDR_fam"/>
</dbReference>
<evidence type="ECO:0000256" key="2">
    <source>
        <dbReference type="ARBA" id="ARBA00022516"/>
    </source>
</evidence>
<dbReference type="PANTHER" id="PTHR43086:SF2">
    <property type="entry name" value="HYDROXYSTEROID DEHYDROGENASE-LIKE PROTEIN 1"/>
    <property type="match status" value="1"/>
</dbReference>
<dbReference type="SUPFAM" id="SSF51735">
    <property type="entry name" value="NAD(P)-binding Rossmann-fold domains"/>
    <property type="match status" value="1"/>
</dbReference>
<keyword evidence="4" id="KW-0521">NADP</keyword>
<dbReference type="PIRSF" id="PIRSF000126">
    <property type="entry name" value="11-beta-HSD1"/>
    <property type="match status" value="1"/>
</dbReference>
<dbReference type="InterPro" id="IPR036291">
    <property type="entry name" value="NAD(P)-bd_dom_sf"/>
</dbReference>
<reference evidence="8 9" key="1">
    <citation type="submission" date="2023-08" db="EMBL/GenBank/DDBJ databases">
        <title>Black Yeasts Isolated from many extreme environments.</title>
        <authorList>
            <person name="Coleine C."/>
            <person name="Stajich J.E."/>
            <person name="Selbmann L."/>
        </authorList>
    </citation>
    <scope>NUCLEOTIDE SEQUENCE [LARGE SCALE GENOMIC DNA]</scope>
    <source>
        <strain evidence="8 9">CCFEE 5792</strain>
    </source>
</reference>
<evidence type="ECO:0008006" key="10">
    <source>
        <dbReference type="Google" id="ProtNLM"/>
    </source>
</evidence>
<sequence>MDRYLRQAARTTTTGGNVDSWACVTGASDGIGLGFAEELPSRGFNVILHGRNKEKLQKLQTTLEAQFPARQFQILVIDASNRDSWSAAMNNFVSEFDKSNARLTVLINNVGGGVSGHYLFEPMAKRTPQAVQAMIDVNTTFPALFTHSLLPLLIRSQPSLILSLGSAASVFPPPYLGLYAGSKAFILAWSESLAREMELEGIDIEVKGIMLARVQSAVNRGRVFDKFSVPTGRVFACATLNKVGSGALVVTPYWAHALQMLFIKITPTWILSKMINTGTAEEMRWERREEQDQH</sequence>
<evidence type="ECO:0000256" key="1">
    <source>
        <dbReference type="ARBA" id="ARBA00005194"/>
    </source>
</evidence>
<keyword evidence="7" id="KW-0275">Fatty acid biosynthesis</keyword>
<comment type="pathway">
    <text evidence="1">Lipid metabolism; fatty acid biosynthesis.</text>
</comment>
<evidence type="ECO:0000256" key="3">
    <source>
        <dbReference type="ARBA" id="ARBA00022832"/>
    </source>
</evidence>
<dbReference type="RefSeq" id="XP_064702401.1">
    <property type="nucleotide sequence ID" value="XM_064850735.1"/>
</dbReference>
<evidence type="ECO:0000256" key="5">
    <source>
        <dbReference type="ARBA" id="ARBA00023002"/>
    </source>
</evidence>
<evidence type="ECO:0000313" key="9">
    <source>
        <dbReference type="Proteomes" id="UP001358417"/>
    </source>
</evidence>
<keyword evidence="3" id="KW-0276">Fatty acid metabolism</keyword>
<dbReference type="EMBL" id="JAVRRD010000028">
    <property type="protein sequence ID" value="KAK5046828.1"/>
    <property type="molecule type" value="Genomic_DNA"/>
</dbReference>
<dbReference type="Proteomes" id="UP001358417">
    <property type="component" value="Unassembled WGS sequence"/>
</dbReference>
<gene>
    <name evidence="8" type="ORF">LTR84_007182</name>
</gene>
<dbReference type="GO" id="GO:0030497">
    <property type="term" value="P:fatty acid elongation"/>
    <property type="evidence" value="ECO:0007669"/>
    <property type="project" value="TreeGrafter"/>
</dbReference>
<evidence type="ECO:0000256" key="4">
    <source>
        <dbReference type="ARBA" id="ARBA00022857"/>
    </source>
</evidence>
<keyword evidence="6" id="KW-0443">Lipid metabolism</keyword>
<dbReference type="GO" id="GO:0005783">
    <property type="term" value="C:endoplasmic reticulum"/>
    <property type="evidence" value="ECO:0007669"/>
    <property type="project" value="TreeGrafter"/>
</dbReference>
<keyword evidence="9" id="KW-1185">Reference proteome</keyword>
<dbReference type="GO" id="GO:0016491">
    <property type="term" value="F:oxidoreductase activity"/>
    <property type="evidence" value="ECO:0007669"/>
    <property type="project" value="UniProtKB-KW"/>
</dbReference>
<protein>
    <recommendedName>
        <fullName evidence="10">NAD(P)-binding protein</fullName>
    </recommendedName>
</protein>
<organism evidence="8 9">
    <name type="scientific">Exophiala bonariae</name>
    <dbReference type="NCBI Taxonomy" id="1690606"/>
    <lineage>
        <taxon>Eukaryota</taxon>
        <taxon>Fungi</taxon>
        <taxon>Dikarya</taxon>
        <taxon>Ascomycota</taxon>
        <taxon>Pezizomycotina</taxon>
        <taxon>Eurotiomycetes</taxon>
        <taxon>Chaetothyriomycetidae</taxon>
        <taxon>Chaetothyriales</taxon>
        <taxon>Herpotrichiellaceae</taxon>
        <taxon>Exophiala</taxon>
    </lineage>
</organism>
<dbReference type="PANTHER" id="PTHR43086">
    <property type="entry name" value="VERY-LONG-CHAIN 3-OXOOACYL-COA REDUCTASE"/>
    <property type="match status" value="1"/>
</dbReference>
<dbReference type="InterPro" id="IPR020904">
    <property type="entry name" value="Sc_DH/Rdtase_CS"/>
</dbReference>
<comment type="caution">
    <text evidence="8">The sequence shown here is derived from an EMBL/GenBank/DDBJ whole genome shotgun (WGS) entry which is preliminary data.</text>
</comment>
<evidence type="ECO:0000313" key="8">
    <source>
        <dbReference type="EMBL" id="KAK5046828.1"/>
    </source>
</evidence>
<dbReference type="GeneID" id="89975348"/>
<dbReference type="Pfam" id="PF00106">
    <property type="entry name" value="adh_short"/>
    <property type="match status" value="1"/>
</dbReference>
<dbReference type="PRINTS" id="PR00081">
    <property type="entry name" value="GDHRDH"/>
</dbReference>